<evidence type="ECO:0008006" key="4">
    <source>
        <dbReference type="Google" id="ProtNLM"/>
    </source>
</evidence>
<dbReference type="SUPFAM" id="SSF81383">
    <property type="entry name" value="F-box domain"/>
    <property type="match status" value="1"/>
</dbReference>
<dbReference type="AlphaFoldDB" id="A0A8T0VXG9"/>
<comment type="caution">
    <text evidence="2">The sequence shown here is derived from an EMBL/GenBank/DDBJ whole genome shotgun (WGS) entry which is preliminary data.</text>
</comment>
<evidence type="ECO:0000313" key="3">
    <source>
        <dbReference type="Proteomes" id="UP000823388"/>
    </source>
</evidence>
<evidence type="ECO:0000256" key="1">
    <source>
        <dbReference type="SAM" id="MobiDB-lite"/>
    </source>
</evidence>
<feature type="region of interest" description="Disordered" evidence="1">
    <location>
        <begin position="1"/>
        <end position="21"/>
    </location>
</feature>
<keyword evidence="3" id="KW-1185">Reference proteome</keyword>
<feature type="region of interest" description="Disordered" evidence="1">
    <location>
        <begin position="152"/>
        <end position="176"/>
    </location>
</feature>
<sequence>MPESGAPPTSRPPKRSRPSPVLPEDVVVEQILPRVPAAAIIRFRLVCWAWRATLTSDHFADAHRAVRAAGSRQPAAVRRRSLKLLTAQHQNPPDEAAARELLTVGNLRATDVVLSGSKPCRELTLLFQPSASAYHVCNLSTGEHVSLPPCAPAKRQTDPANSSLHEHELSSTGLGFDPSAREHTVVRLYEGRDSRQRCEVYSLRSGGWRPCASQAPPHAARGLDGRPPVFVDGGFYWLMGASTNFLAGLEAAIHFGTPEPILSLAVGTTWQFEWVRPPERREHCISHLADLDGSLCAVVDSRFAAERYDLWTWTPAAGSTPPAWSLRWRISLASLARPARDDLGRGIRMLPLGSSPGGGTCCSPRTGTRCSRTTPRATARTRCSRRGTCWRTTRSPLGRPGCCSTSLCTRRAYATARRRRLPAGGSSR</sequence>
<proteinExistence type="predicted"/>
<dbReference type="InterPro" id="IPR036047">
    <property type="entry name" value="F-box-like_dom_sf"/>
</dbReference>
<reference evidence="2" key="1">
    <citation type="submission" date="2020-05" db="EMBL/GenBank/DDBJ databases">
        <title>WGS assembly of Panicum virgatum.</title>
        <authorList>
            <person name="Lovell J.T."/>
            <person name="Jenkins J."/>
            <person name="Shu S."/>
            <person name="Juenger T.E."/>
            <person name="Schmutz J."/>
        </authorList>
    </citation>
    <scope>NUCLEOTIDE SEQUENCE</scope>
    <source>
        <strain evidence="2">AP13</strain>
    </source>
</reference>
<dbReference type="Proteomes" id="UP000823388">
    <property type="component" value="Chromosome 2K"/>
</dbReference>
<evidence type="ECO:0000313" key="2">
    <source>
        <dbReference type="EMBL" id="KAG2640832.1"/>
    </source>
</evidence>
<protein>
    <recommendedName>
        <fullName evidence="4">F-box domain-containing protein</fullName>
    </recommendedName>
</protein>
<dbReference type="InterPro" id="IPR050796">
    <property type="entry name" value="SCF_F-box_component"/>
</dbReference>
<dbReference type="EMBL" id="CM029039">
    <property type="protein sequence ID" value="KAG2640832.1"/>
    <property type="molecule type" value="Genomic_DNA"/>
</dbReference>
<accession>A0A8T0VXG9</accession>
<gene>
    <name evidence="2" type="ORF">PVAP13_2KG121600</name>
</gene>
<dbReference type="PANTHER" id="PTHR31672:SF2">
    <property type="entry name" value="F-BOX DOMAIN-CONTAINING PROTEIN"/>
    <property type="match status" value="1"/>
</dbReference>
<name>A0A8T0VXG9_PANVG</name>
<dbReference type="PANTHER" id="PTHR31672">
    <property type="entry name" value="BNACNNG10540D PROTEIN"/>
    <property type="match status" value="1"/>
</dbReference>
<organism evidence="2 3">
    <name type="scientific">Panicum virgatum</name>
    <name type="common">Blackwell switchgrass</name>
    <dbReference type="NCBI Taxonomy" id="38727"/>
    <lineage>
        <taxon>Eukaryota</taxon>
        <taxon>Viridiplantae</taxon>
        <taxon>Streptophyta</taxon>
        <taxon>Embryophyta</taxon>
        <taxon>Tracheophyta</taxon>
        <taxon>Spermatophyta</taxon>
        <taxon>Magnoliopsida</taxon>
        <taxon>Liliopsida</taxon>
        <taxon>Poales</taxon>
        <taxon>Poaceae</taxon>
        <taxon>PACMAD clade</taxon>
        <taxon>Panicoideae</taxon>
        <taxon>Panicodae</taxon>
        <taxon>Paniceae</taxon>
        <taxon>Panicinae</taxon>
        <taxon>Panicum</taxon>
        <taxon>Panicum sect. Hiantes</taxon>
    </lineage>
</organism>